<name>A0A3S9PQN8_STRLT</name>
<reference evidence="1 2" key="1">
    <citation type="submission" date="2018-12" db="EMBL/GenBank/DDBJ databases">
        <title>The whole draft genome of Streptomyce luteoverticillatus CGMCC 15060.</title>
        <authorList>
            <person name="Feng Z."/>
            <person name="Chen G."/>
            <person name="Zhang J."/>
            <person name="Zhu H."/>
            <person name="Yu X."/>
            <person name="Zhang W."/>
            <person name="Zhang X."/>
        </authorList>
    </citation>
    <scope>NUCLEOTIDE SEQUENCE [LARGE SCALE GENOMIC DNA]</scope>
    <source>
        <strain evidence="1 2">CGMCC 15060</strain>
    </source>
</reference>
<dbReference type="RefSeq" id="WP_126917234.1">
    <property type="nucleotide sequence ID" value="NZ_CP034587.1"/>
</dbReference>
<dbReference type="AlphaFoldDB" id="A0A3S9PQN8"/>
<dbReference type="Proteomes" id="UP000267900">
    <property type="component" value="Chromosome"/>
</dbReference>
<protein>
    <submittedName>
        <fullName evidence="1">Uncharacterized protein</fullName>
    </submittedName>
</protein>
<accession>A0A3S9PQN8</accession>
<dbReference type="EMBL" id="CP034587">
    <property type="protein sequence ID" value="AZQ74732.1"/>
    <property type="molecule type" value="Genomic_DNA"/>
</dbReference>
<keyword evidence="2" id="KW-1185">Reference proteome</keyword>
<evidence type="ECO:0000313" key="2">
    <source>
        <dbReference type="Proteomes" id="UP000267900"/>
    </source>
</evidence>
<evidence type="ECO:0000313" key="1">
    <source>
        <dbReference type="EMBL" id="AZQ74732.1"/>
    </source>
</evidence>
<gene>
    <name evidence="1" type="ORF">EKH77_29150</name>
</gene>
<organism evidence="1 2">
    <name type="scientific">Streptomyces luteoverticillatus</name>
    <name type="common">Streptoverticillium luteoverticillatus</name>
    <dbReference type="NCBI Taxonomy" id="66425"/>
    <lineage>
        <taxon>Bacteria</taxon>
        <taxon>Bacillati</taxon>
        <taxon>Actinomycetota</taxon>
        <taxon>Actinomycetes</taxon>
        <taxon>Kitasatosporales</taxon>
        <taxon>Streptomycetaceae</taxon>
        <taxon>Streptomyces</taxon>
    </lineage>
</organism>
<proteinExistence type="predicted"/>
<sequence length="141" mass="15100">MPAALDEDEVADAGEACAKGAAVKALVRGLGVVLEIIRRVFDVVGACGVGNVLEELDGVAAGMRSVLGCWTCGQLRHALVEAVSGGEIRRLGVCICPCKEGVRGGSHWRTRGLFASRAPARCVWRRGYVWRSPGTRRRARR</sequence>